<dbReference type="Proteomes" id="UP000548632">
    <property type="component" value="Unassembled WGS sequence"/>
</dbReference>
<reference evidence="2 3" key="1">
    <citation type="journal article" date="2020" name="Arch. Microbiol.">
        <title>The genome sequence of the giant phototrophic gammaproteobacterium Thiospirillum jenense gives insight into its physiological properties and phylogenetic relationships.</title>
        <authorList>
            <person name="Imhoff J.F."/>
            <person name="Meyer T.E."/>
            <person name="Kyndt J.A."/>
        </authorList>
    </citation>
    <scope>NUCLEOTIDE SEQUENCE [LARGE SCALE GENOMIC DNA]</scope>
    <source>
        <strain evidence="2 3">DSM 216</strain>
    </source>
</reference>
<keyword evidence="1" id="KW-0812">Transmembrane</keyword>
<name>A0A839HBE5_9GAMM</name>
<evidence type="ECO:0000313" key="3">
    <source>
        <dbReference type="Proteomes" id="UP000548632"/>
    </source>
</evidence>
<dbReference type="AlphaFoldDB" id="A0A839HBE5"/>
<keyword evidence="1" id="KW-1133">Transmembrane helix</keyword>
<evidence type="ECO:0000256" key="1">
    <source>
        <dbReference type="SAM" id="Phobius"/>
    </source>
</evidence>
<comment type="caution">
    <text evidence="2">The sequence shown here is derived from an EMBL/GenBank/DDBJ whole genome shotgun (WGS) entry which is preliminary data.</text>
</comment>
<dbReference type="RefSeq" id="WP_182581748.1">
    <property type="nucleotide sequence ID" value="NZ_JABVCQ010000001.1"/>
</dbReference>
<keyword evidence="3" id="KW-1185">Reference proteome</keyword>
<accession>A0A839HBE5</accession>
<protein>
    <submittedName>
        <fullName evidence="2">Uncharacterized protein</fullName>
    </submittedName>
</protein>
<feature type="transmembrane region" description="Helical" evidence="1">
    <location>
        <begin position="35"/>
        <end position="55"/>
    </location>
</feature>
<organism evidence="2 3">
    <name type="scientific">Thiospirillum jenense</name>
    <dbReference type="NCBI Taxonomy" id="1653858"/>
    <lineage>
        <taxon>Bacteria</taxon>
        <taxon>Pseudomonadati</taxon>
        <taxon>Pseudomonadota</taxon>
        <taxon>Gammaproteobacteria</taxon>
        <taxon>Chromatiales</taxon>
        <taxon>Chromatiaceae</taxon>
        <taxon>Thiospirillum</taxon>
    </lineage>
</organism>
<evidence type="ECO:0000313" key="2">
    <source>
        <dbReference type="EMBL" id="MBB1124638.1"/>
    </source>
</evidence>
<dbReference type="EMBL" id="JABVCQ010000001">
    <property type="protein sequence ID" value="MBB1124638.1"/>
    <property type="molecule type" value="Genomic_DNA"/>
</dbReference>
<keyword evidence="1" id="KW-0472">Membrane</keyword>
<gene>
    <name evidence="2" type="ORF">HUK38_00135</name>
</gene>
<proteinExistence type="predicted"/>
<feature type="transmembrane region" description="Helical" evidence="1">
    <location>
        <begin position="110"/>
        <end position="128"/>
    </location>
</feature>
<sequence length="145" mass="16282">MLVFKPVKSKKRTAISIRFLLKSVGFYWHSGYKRIAITGMLASVVLTTLLCGAILTDFSTLGVGFCLVIVALSAMLDTLGLILIVTYFIFFRSYIPESLLTVDVRPRIDHIALLFSYPIIASFIINRVSTFSMAKLFGYPFPERD</sequence>
<feature type="transmembrane region" description="Helical" evidence="1">
    <location>
        <begin position="62"/>
        <end position="90"/>
    </location>
</feature>